<dbReference type="Proteomes" id="UP001500657">
    <property type="component" value="Unassembled WGS sequence"/>
</dbReference>
<name>A0ABN0UCM7_9GAMM</name>
<evidence type="ECO:0000313" key="3">
    <source>
        <dbReference type="Proteomes" id="UP001500657"/>
    </source>
</evidence>
<protein>
    <submittedName>
        <fullName evidence="2">NAD(P)-dependent oxidoreductase</fullName>
    </submittedName>
</protein>
<dbReference type="EMBL" id="BAAAFO010000002">
    <property type="protein sequence ID" value="GAA0246181.1"/>
    <property type="molecule type" value="Genomic_DNA"/>
</dbReference>
<evidence type="ECO:0000313" key="2">
    <source>
        <dbReference type="EMBL" id="GAA0246181.1"/>
    </source>
</evidence>
<accession>A0ABN0UCM7</accession>
<feature type="domain" description="NAD(P)-binding" evidence="1">
    <location>
        <begin position="7"/>
        <end position="196"/>
    </location>
</feature>
<gene>
    <name evidence="2" type="ORF">GCM10009126_09730</name>
</gene>
<dbReference type="InterPro" id="IPR016040">
    <property type="entry name" value="NAD(P)-bd_dom"/>
</dbReference>
<dbReference type="RefSeq" id="WP_343880785.1">
    <property type="nucleotide sequence ID" value="NZ_BAAAFO010000002.1"/>
</dbReference>
<sequence length="207" mass="21725">MHVALIGATGNVGSRILAELVQRGHTVTAIVRDPARVPALSGVEARAGDVADGKALAALLANHDAIVSAVPFATTDAAGLIAAVRAAGVPRYLVVGGAGSLEVALGDFPLGLKLIDAPNFPQAYRQEAAAGCVFLDRLRAEKQLDWTFLSPSAMFVPGERTGRFRLGTDLLLSNESGSTISFEDYAVALVDELEKPSHSRQRFTVGY</sequence>
<dbReference type="SUPFAM" id="SSF51735">
    <property type="entry name" value="NAD(P)-binding Rossmann-fold domains"/>
    <property type="match status" value="1"/>
</dbReference>
<keyword evidence="3" id="KW-1185">Reference proteome</keyword>
<dbReference type="InterPro" id="IPR051606">
    <property type="entry name" value="Polyketide_Oxido-like"/>
</dbReference>
<proteinExistence type="predicted"/>
<organism evidence="2 3">
    <name type="scientific">Rhodanobacter caeni</name>
    <dbReference type="NCBI Taxonomy" id="657654"/>
    <lineage>
        <taxon>Bacteria</taxon>
        <taxon>Pseudomonadati</taxon>
        <taxon>Pseudomonadota</taxon>
        <taxon>Gammaproteobacteria</taxon>
        <taxon>Lysobacterales</taxon>
        <taxon>Rhodanobacteraceae</taxon>
        <taxon>Rhodanobacter</taxon>
    </lineage>
</organism>
<evidence type="ECO:0000259" key="1">
    <source>
        <dbReference type="Pfam" id="PF13460"/>
    </source>
</evidence>
<dbReference type="InterPro" id="IPR036291">
    <property type="entry name" value="NAD(P)-bd_dom_sf"/>
</dbReference>
<dbReference type="Pfam" id="PF13460">
    <property type="entry name" value="NAD_binding_10"/>
    <property type="match status" value="1"/>
</dbReference>
<dbReference type="PANTHER" id="PTHR43355:SF2">
    <property type="entry name" value="FLAVIN REDUCTASE (NADPH)"/>
    <property type="match status" value="1"/>
</dbReference>
<dbReference type="Gene3D" id="3.40.50.720">
    <property type="entry name" value="NAD(P)-binding Rossmann-like Domain"/>
    <property type="match status" value="1"/>
</dbReference>
<dbReference type="PANTHER" id="PTHR43355">
    <property type="entry name" value="FLAVIN REDUCTASE (NADPH)"/>
    <property type="match status" value="1"/>
</dbReference>
<comment type="caution">
    <text evidence="2">The sequence shown here is derived from an EMBL/GenBank/DDBJ whole genome shotgun (WGS) entry which is preliminary data.</text>
</comment>
<reference evidence="2 3" key="1">
    <citation type="journal article" date="2019" name="Int. J. Syst. Evol. Microbiol.">
        <title>The Global Catalogue of Microorganisms (GCM) 10K type strain sequencing project: providing services to taxonomists for standard genome sequencing and annotation.</title>
        <authorList>
            <consortium name="The Broad Institute Genomics Platform"/>
            <consortium name="The Broad Institute Genome Sequencing Center for Infectious Disease"/>
            <person name="Wu L."/>
            <person name="Ma J."/>
        </authorList>
    </citation>
    <scope>NUCLEOTIDE SEQUENCE [LARGE SCALE GENOMIC DNA]</scope>
    <source>
        <strain evidence="2 3">JCM 16242</strain>
    </source>
</reference>